<accession>A0A2H3AZW4</accession>
<sequence>MMHGKLFIYRSPLLLGEPFLLSRRCWYERILVPSIPRCNSGVHRVGRLTRPPWGFLPDLLSLSLSFTSSVTLRPNDIIIFANLPRRAPHERNDTPLAYVLLFPLGCSENVGEGLVGGTGTRPPK</sequence>
<protein>
    <submittedName>
        <fullName evidence="1">Uncharacterized protein</fullName>
    </submittedName>
</protein>
<evidence type="ECO:0000313" key="2">
    <source>
        <dbReference type="Proteomes" id="UP000218334"/>
    </source>
</evidence>
<dbReference type="Proteomes" id="UP000218334">
    <property type="component" value="Unassembled WGS sequence"/>
</dbReference>
<reference evidence="2" key="1">
    <citation type="journal article" date="2017" name="Nat. Ecol. Evol.">
        <title>Genome expansion and lineage-specific genetic innovations in the forest pathogenic fungi Armillaria.</title>
        <authorList>
            <person name="Sipos G."/>
            <person name="Prasanna A.N."/>
            <person name="Walter M.C."/>
            <person name="O'Connor E."/>
            <person name="Balint B."/>
            <person name="Krizsan K."/>
            <person name="Kiss B."/>
            <person name="Hess J."/>
            <person name="Varga T."/>
            <person name="Slot J."/>
            <person name="Riley R."/>
            <person name="Boka B."/>
            <person name="Rigling D."/>
            <person name="Barry K."/>
            <person name="Lee J."/>
            <person name="Mihaltcheva S."/>
            <person name="LaButti K."/>
            <person name="Lipzen A."/>
            <person name="Waldron R."/>
            <person name="Moloney N.M."/>
            <person name="Sperisen C."/>
            <person name="Kredics L."/>
            <person name="Vagvoelgyi C."/>
            <person name="Patrignani A."/>
            <person name="Fitzpatrick D."/>
            <person name="Nagy I."/>
            <person name="Doyle S."/>
            <person name="Anderson J.B."/>
            <person name="Grigoriev I.V."/>
            <person name="Gueldener U."/>
            <person name="Muensterkoetter M."/>
            <person name="Nagy L.G."/>
        </authorList>
    </citation>
    <scope>NUCLEOTIDE SEQUENCE [LARGE SCALE GENOMIC DNA]</scope>
    <source>
        <strain evidence="2">28-4</strain>
    </source>
</reference>
<keyword evidence="2" id="KW-1185">Reference proteome</keyword>
<organism evidence="1 2">
    <name type="scientific">Armillaria solidipes</name>
    <dbReference type="NCBI Taxonomy" id="1076256"/>
    <lineage>
        <taxon>Eukaryota</taxon>
        <taxon>Fungi</taxon>
        <taxon>Dikarya</taxon>
        <taxon>Basidiomycota</taxon>
        <taxon>Agaricomycotina</taxon>
        <taxon>Agaricomycetes</taxon>
        <taxon>Agaricomycetidae</taxon>
        <taxon>Agaricales</taxon>
        <taxon>Marasmiineae</taxon>
        <taxon>Physalacriaceae</taxon>
        <taxon>Armillaria</taxon>
    </lineage>
</organism>
<dbReference type="EMBL" id="KZ293468">
    <property type="protein sequence ID" value="PBK62214.1"/>
    <property type="molecule type" value="Genomic_DNA"/>
</dbReference>
<gene>
    <name evidence="1" type="ORF">ARMSODRAFT_607785</name>
</gene>
<dbReference type="AlphaFoldDB" id="A0A2H3AZW4"/>
<evidence type="ECO:0000313" key="1">
    <source>
        <dbReference type="EMBL" id="PBK62214.1"/>
    </source>
</evidence>
<name>A0A2H3AZW4_9AGAR</name>
<proteinExistence type="predicted"/>